<proteinExistence type="predicted"/>
<dbReference type="AlphaFoldDB" id="A7HJN2"/>
<evidence type="ECO:0000259" key="2">
    <source>
        <dbReference type="Pfam" id="PF09851"/>
    </source>
</evidence>
<keyword evidence="4" id="KW-1185">Reference proteome</keyword>
<organism evidence="3 4">
    <name type="scientific">Fervidobacterium nodosum (strain ATCC 35602 / DSM 5306 / Rt17-B1)</name>
    <dbReference type="NCBI Taxonomy" id="381764"/>
    <lineage>
        <taxon>Bacteria</taxon>
        <taxon>Thermotogati</taxon>
        <taxon>Thermotogota</taxon>
        <taxon>Thermotogae</taxon>
        <taxon>Thermotogales</taxon>
        <taxon>Fervidobacteriaceae</taxon>
        <taxon>Fervidobacterium</taxon>
    </lineage>
</organism>
<accession>A7HJN2</accession>
<dbReference type="OrthoDB" id="49251at2"/>
<evidence type="ECO:0000256" key="1">
    <source>
        <dbReference type="SAM" id="Phobius"/>
    </source>
</evidence>
<keyword evidence="1" id="KW-1133">Transmembrane helix</keyword>
<keyword evidence="1" id="KW-0472">Membrane</keyword>
<dbReference type="HOGENOM" id="CLU_159099_2_0_0"/>
<sequence>MWRGFCHGFYGIGPSFWGGTWLLWLKPIISFALFLLAVYIVYKIFFSKLSVFQPKDKHLDILNERLAKGEITEEEYRKLKSLIEGK</sequence>
<dbReference type="Pfam" id="PF09851">
    <property type="entry name" value="SHOCT"/>
    <property type="match status" value="1"/>
</dbReference>
<dbReference type="eggNOG" id="COG3462">
    <property type="taxonomic scope" value="Bacteria"/>
</dbReference>
<dbReference type="InterPro" id="IPR018649">
    <property type="entry name" value="SHOCT"/>
</dbReference>
<reference evidence="3 4" key="2">
    <citation type="journal article" date="2009" name="Proc. Natl. Acad. Sci. U.S.A.">
        <title>On the chimeric nature, thermophilic origin, and phylogenetic placement of the Thermotogales.</title>
        <authorList>
            <person name="Zhaxybayeva O."/>
            <person name="Swithers K.S."/>
            <person name="Lapierre P."/>
            <person name="Fournier G.P."/>
            <person name="Bickhart D.M."/>
            <person name="DeBoy R.T."/>
            <person name="Nelson K.E."/>
            <person name="Nesbo C.L."/>
            <person name="Doolittle W.F."/>
            <person name="Gogarten J.P."/>
            <person name="Noll K.M."/>
        </authorList>
    </citation>
    <scope>NUCLEOTIDE SEQUENCE [LARGE SCALE GENOMIC DNA]</scope>
    <source>
        <strain evidence="4">ATCC 35602 / DSM 5306 / Rt17-B1</strain>
    </source>
</reference>
<reference evidence="3 4" key="1">
    <citation type="submission" date="2007-07" db="EMBL/GenBank/DDBJ databases">
        <title>Complete sequence of Fervidobacterium nodosum Rt17-B1.</title>
        <authorList>
            <consortium name="US DOE Joint Genome Institute"/>
            <person name="Copeland A."/>
            <person name="Lucas S."/>
            <person name="Lapidus A."/>
            <person name="Barry K."/>
            <person name="Glavina del Rio T."/>
            <person name="Dalin E."/>
            <person name="Tice H."/>
            <person name="Pitluck S."/>
            <person name="Saunders E."/>
            <person name="Brettin T."/>
            <person name="Bruce D."/>
            <person name="Detter J.C."/>
            <person name="Han C."/>
            <person name="Schmutz J."/>
            <person name="Larimer F."/>
            <person name="Land M."/>
            <person name="Hauser L."/>
            <person name="Kyrpides N."/>
            <person name="Mikhailova N."/>
            <person name="Nelson K."/>
            <person name="Gogarten J.P."/>
            <person name="Noll K."/>
            <person name="Richardson P."/>
        </authorList>
    </citation>
    <scope>NUCLEOTIDE SEQUENCE [LARGE SCALE GENOMIC DNA]</scope>
    <source>
        <strain evidence="4">ATCC 35602 / DSM 5306 / Rt17-B1</strain>
    </source>
</reference>
<dbReference type="KEGG" id="fno:Fnod_0248"/>
<protein>
    <recommendedName>
        <fullName evidence="2">SHOCT domain-containing protein</fullName>
    </recommendedName>
</protein>
<feature type="transmembrane region" description="Helical" evidence="1">
    <location>
        <begin position="21"/>
        <end position="42"/>
    </location>
</feature>
<dbReference type="Proteomes" id="UP000002415">
    <property type="component" value="Chromosome"/>
</dbReference>
<evidence type="ECO:0000313" key="4">
    <source>
        <dbReference type="Proteomes" id="UP000002415"/>
    </source>
</evidence>
<feature type="domain" description="SHOCT" evidence="2">
    <location>
        <begin position="59"/>
        <end position="83"/>
    </location>
</feature>
<dbReference type="RefSeq" id="WP_011993437.1">
    <property type="nucleotide sequence ID" value="NC_009718.1"/>
</dbReference>
<dbReference type="EMBL" id="CP000771">
    <property type="protein sequence ID" value="ABS60115.1"/>
    <property type="molecule type" value="Genomic_DNA"/>
</dbReference>
<evidence type="ECO:0000313" key="3">
    <source>
        <dbReference type="EMBL" id="ABS60115.1"/>
    </source>
</evidence>
<name>A7HJN2_FERNB</name>
<gene>
    <name evidence="3" type="ordered locus">Fnod_0248</name>
</gene>
<keyword evidence="1" id="KW-0812">Transmembrane</keyword>